<dbReference type="GO" id="GO:0003677">
    <property type="term" value="F:DNA binding"/>
    <property type="evidence" value="ECO:0007669"/>
    <property type="project" value="UniProtKB-KW"/>
</dbReference>
<evidence type="ECO:0000256" key="2">
    <source>
        <dbReference type="ARBA" id="ARBA00009001"/>
    </source>
</evidence>
<keyword evidence="3" id="KW-0805">Transcription regulation</keyword>
<evidence type="ECO:0000259" key="8">
    <source>
        <dbReference type="Pfam" id="PF02229"/>
    </source>
</evidence>
<sequence>MDLSVPDRKIFVRGVFEGYLRSLPSQDEEAQQQQDGAGEEGQGTHEEEEEEEGGRGTKREYDDVGDLILCRLAANRKVTLQEFRGKKLVSIRESYSKDGKELPTAKGISLTVEQWEAFRNAVPAVEDAIKKLGESG</sequence>
<proteinExistence type="inferred from homology"/>
<reference evidence="9" key="1">
    <citation type="submission" date="2014-09" db="EMBL/GenBank/DDBJ databases">
        <authorList>
            <person name="Magalhaes I.L.F."/>
            <person name="Oliveira U."/>
            <person name="Santos F.R."/>
            <person name="Vidigal T.H.D.A."/>
            <person name="Brescovit A.D."/>
            <person name="Santos A.J."/>
        </authorList>
    </citation>
    <scope>NUCLEOTIDE SEQUENCE</scope>
    <source>
        <tissue evidence="9">Shoot tissue taken approximately 20 cm above the soil surface</tissue>
    </source>
</reference>
<dbReference type="InterPro" id="IPR009044">
    <property type="entry name" value="ssDNA-bd_transcriptional_reg"/>
</dbReference>
<organism evidence="9">
    <name type="scientific">Arundo donax</name>
    <name type="common">Giant reed</name>
    <name type="synonym">Donax arundinaceus</name>
    <dbReference type="NCBI Taxonomy" id="35708"/>
    <lineage>
        <taxon>Eukaryota</taxon>
        <taxon>Viridiplantae</taxon>
        <taxon>Streptophyta</taxon>
        <taxon>Embryophyta</taxon>
        <taxon>Tracheophyta</taxon>
        <taxon>Spermatophyta</taxon>
        <taxon>Magnoliopsida</taxon>
        <taxon>Liliopsida</taxon>
        <taxon>Poales</taxon>
        <taxon>Poaceae</taxon>
        <taxon>PACMAD clade</taxon>
        <taxon>Arundinoideae</taxon>
        <taxon>Arundineae</taxon>
        <taxon>Arundo</taxon>
    </lineage>
</organism>
<comment type="similarity">
    <text evidence="2">Belongs to the transcriptional coactivator PC4 family.</text>
</comment>
<feature type="domain" description="Transcriptional coactivator p15 (PC4) C-terminal" evidence="8">
    <location>
        <begin position="70"/>
        <end position="120"/>
    </location>
</feature>
<name>A0A0A9DIG9_ARUDO</name>
<keyword evidence="4" id="KW-0238">DNA-binding</keyword>
<dbReference type="GO" id="GO:0003713">
    <property type="term" value="F:transcription coactivator activity"/>
    <property type="evidence" value="ECO:0007669"/>
    <property type="project" value="InterPro"/>
</dbReference>
<evidence type="ECO:0000256" key="1">
    <source>
        <dbReference type="ARBA" id="ARBA00004123"/>
    </source>
</evidence>
<evidence type="ECO:0000313" key="9">
    <source>
        <dbReference type="EMBL" id="JAD88394.1"/>
    </source>
</evidence>
<dbReference type="Gene3D" id="2.30.31.10">
    <property type="entry name" value="Transcriptional Coactivator Pc4, Chain A"/>
    <property type="match status" value="1"/>
</dbReference>
<dbReference type="AlphaFoldDB" id="A0A0A9DIG9"/>
<dbReference type="GO" id="GO:0060261">
    <property type="term" value="P:positive regulation of transcription initiation by RNA polymerase II"/>
    <property type="evidence" value="ECO:0007669"/>
    <property type="project" value="InterPro"/>
</dbReference>
<dbReference type="InterPro" id="IPR003173">
    <property type="entry name" value="PC4_C"/>
</dbReference>
<dbReference type="InterPro" id="IPR045125">
    <property type="entry name" value="Sub1/Tcp4-like"/>
</dbReference>
<evidence type="ECO:0000256" key="6">
    <source>
        <dbReference type="ARBA" id="ARBA00023242"/>
    </source>
</evidence>
<dbReference type="SUPFAM" id="SSF54447">
    <property type="entry name" value="ssDNA-binding transcriptional regulator domain"/>
    <property type="match status" value="1"/>
</dbReference>
<dbReference type="InterPro" id="IPR017415">
    <property type="entry name" value="KELP"/>
</dbReference>
<protein>
    <submittedName>
        <fullName evidence="9">KELP</fullName>
    </submittedName>
</protein>
<evidence type="ECO:0000256" key="4">
    <source>
        <dbReference type="ARBA" id="ARBA00023125"/>
    </source>
</evidence>
<keyword evidence="5" id="KW-0804">Transcription</keyword>
<evidence type="ECO:0000256" key="5">
    <source>
        <dbReference type="ARBA" id="ARBA00023163"/>
    </source>
</evidence>
<dbReference type="PIRSF" id="PIRSF038156">
    <property type="entry name" value="RNA_pol_II_KELP"/>
    <property type="match status" value="1"/>
</dbReference>
<dbReference type="PANTHER" id="PTHR13215">
    <property type="entry name" value="RNA POLYMERASE II TRANSCRIPTIONAL COACTIVATOR"/>
    <property type="match status" value="1"/>
</dbReference>
<dbReference type="FunFam" id="2.30.31.10:FF:000004">
    <property type="entry name" value="RNA polymerase II transcriptional coactivator KELP"/>
    <property type="match status" value="1"/>
</dbReference>
<comment type="subcellular location">
    <subcellularLocation>
        <location evidence="1">Nucleus</location>
    </subcellularLocation>
</comment>
<dbReference type="Pfam" id="PF02229">
    <property type="entry name" value="PC4"/>
    <property type="match status" value="1"/>
</dbReference>
<dbReference type="EMBL" id="GBRH01209501">
    <property type="protein sequence ID" value="JAD88394.1"/>
    <property type="molecule type" value="Transcribed_RNA"/>
</dbReference>
<keyword evidence="6" id="KW-0539">Nucleus</keyword>
<feature type="region of interest" description="Disordered" evidence="7">
    <location>
        <begin position="22"/>
        <end position="60"/>
    </location>
</feature>
<dbReference type="GO" id="GO:0005634">
    <property type="term" value="C:nucleus"/>
    <property type="evidence" value="ECO:0007669"/>
    <property type="project" value="UniProtKB-SubCell"/>
</dbReference>
<accession>A0A0A9DIG9</accession>
<reference evidence="9" key="2">
    <citation type="journal article" date="2015" name="Data Brief">
        <title>Shoot transcriptome of the giant reed, Arundo donax.</title>
        <authorList>
            <person name="Barrero R.A."/>
            <person name="Guerrero F.D."/>
            <person name="Moolhuijzen P."/>
            <person name="Goolsby J.A."/>
            <person name="Tidwell J."/>
            <person name="Bellgard S.E."/>
            <person name="Bellgard M.I."/>
        </authorList>
    </citation>
    <scope>NUCLEOTIDE SEQUENCE</scope>
    <source>
        <tissue evidence="9">Shoot tissue taken approximately 20 cm above the soil surface</tissue>
    </source>
</reference>
<evidence type="ECO:0000256" key="7">
    <source>
        <dbReference type="SAM" id="MobiDB-lite"/>
    </source>
</evidence>
<evidence type="ECO:0000256" key="3">
    <source>
        <dbReference type="ARBA" id="ARBA00023015"/>
    </source>
</evidence>